<dbReference type="Gene3D" id="3.30.450.20">
    <property type="entry name" value="PAS domain"/>
    <property type="match status" value="1"/>
</dbReference>
<dbReference type="Pfam" id="PF00990">
    <property type="entry name" value="GGDEF"/>
    <property type="match status" value="1"/>
</dbReference>
<dbReference type="OrthoDB" id="8553030at2"/>
<evidence type="ECO:0000256" key="1">
    <source>
        <dbReference type="SAM" id="Phobius"/>
    </source>
</evidence>
<dbReference type="NCBIfam" id="TIGR00254">
    <property type="entry name" value="GGDEF"/>
    <property type="match status" value="1"/>
</dbReference>
<organism evidence="4 5">
    <name type="scientific">Vreelandella songnenensis</name>
    <dbReference type="NCBI Taxonomy" id="1176243"/>
    <lineage>
        <taxon>Bacteria</taxon>
        <taxon>Pseudomonadati</taxon>
        <taxon>Pseudomonadota</taxon>
        <taxon>Gammaproteobacteria</taxon>
        <taxon>Oceanospirillales</taxon>
        <taxon>Halomonadaceae</taxon>
        <taxon>Vreelandella</taxon>
    </lineage>
</organism>
<dbReference type="InterPro" id="IPR043128">
    <property type="entry name" value="Rev_trsase/Diguanyl_cyclase"/>
</dbReference>
<dbReference type="CDD" id="cd00130">
    <property type="entry name" value="PAS"/>
    <property type="match status" value="1"/>
</dbReference>
<dbReference type="PANTHER" id="PTHR44757:SF2">
    <property type="entry name" value="BIOFILM ARCHITECTURE MAINTENANCE PROTEIN MBAA"/>
    <property type="match status" value="1"/>
</dbReference>
<dbReference type="AlphaFoldDB" id="A0A2T0V054"/>
<dbReference type="SUPFAM" id="SSF55073">
    <property type="entry name" value="Nucleotide cyclase"/>
    <property type="match status" value="1"/>
</dbReference>
<keyword evidence="1" id="KW-1133">Transmembrane helix</keyword>
<dbReference type="Proteomes" id="UP000237647">
    <property type="component" value="Unassembled WGS sequence"/>
</dbReference>
<evidence type="ECO:0000313" key="5">
    <source>
        <dbReference type="Proteomes" id="UP000237647"/>
    </source>
</evidence>
<dbReference type="InterPro" id="IPR035965">
    <property type="entry name" value="PAS-like_dom_sf"/>
</dbReference>
<keyword evidence="1" id="KW-0812">Transmembrane</keyword>
<dbReference type="InterPro" id="IPR013656">
    <property type="entry name" value="PAS_4"/>
</dbReference>
<feature type="transmembrane region" description="Helical" evidence="1">
    <location>
        <begin position="172"/>
        <end position="197"/>
    </location>
</feature>
<dbReference type="Pfam" id="PF08448">
    <property type="entry name" value="PAS_4"/>
    <property type="match status" value="1"/>
</dbReference>
<dbReference type="PROSITE" id="PS50112">
    <property type="entry name" value="PAS"/>
    <property type="match status" value="1"/>
</dbReference>
<protein>
    <submittedName>
        <fullName evidence="4">PAS domain S-box-containing protein/diguanylate cyclase (GGDEF)-like protein</fullName>
    </submittedName>
</protein>
<dbReference type="SMART" id="SM00091">
    <property type="entry name" value="PAS"/>
    <property type="match status" value="1"/>
</dbReference>
<dbReference type="InterPro" id="IPR000160">
    <property type="entry name" value="GGDEF_dom"/>
</dbReference>
<accession>A0A2T0V054</accession>
<comment type="caution">
    <text evidence="4">The sequence shown here is derived from an EMBL/GenBank/DDBJ whole genome shotgun (WGS) entry which is preliminary data.</text>
</comment>
<reference evidence="4 5" key="1">
    <citation type="submission" date="2018-03" db="EMBL/GenBank/DDBJ databases">
        <title>Genomic Encyclopedia of Type Strains, Phase III (KMG-III): the genomes of soil and plant-associated and newly described type strains.</title>
        <authorList>
            <person name="Whitman W."/>
        </authorList>
    </citation>
    <scope>NUCLEOTIDE SEQUENCE [LARGE SCALE GENOMIC DNA]</scope>
    <source>
        <strain evidence="4 5">CGMCC 1.12152</strain>
    </source>
</reference>
<dbReference type="SUPFAM" id="SSF55785">
    <property type="entry name" value="PYP-like sensor domain (PAS domain)"/>
    <property type="match status" value="1"/>
</dbReference>
<proteinExistence type="predicted"/>
<feature type="transmembrane region" description="Helical" evidence="1">
    <location>
        <begin position="136"/>
        <end position="166"/>
    </location>
</feature>
<dbReference type="CDD" id="cd01949">
    <property type="entry name" value="GGDEF"/>
    <property type="match status" value="1"/>
</dbReference>
<dbReference type="InterPro" id="IPR029787">
    <property type="entry name" value="Nucleotide_cyclase"/>
</dbReference>
<evidence type="ECO:0000259" key="3">
    <source>
        <dbReference type="PROSITE" id="PS50887"/>
    </source>
</evidence>
<feature type="transmembrane region" description="Helical" evidence="1">
    <location>
        <begin position="40"/>
        <end position="59"/>
    </location>
</feature>
<sequence length="535" mass="59948">MPPLARITAEPSWLGGYPYAHQKAACRLQAEKVGLLYEKLWQPVLSSVCAGGLLITAMWSSVSTGLLLGWFAALVLISTLRLMLAYFYHRATADQQKHSVWLRWFFQAAFLAGGVWGAAAILFFSPEYSRQTNILAIVLGGVAAGGVTTLSSVWRVALVFILPALLPLPVQFLLSGGELSLLMGLLLQLFLGLMLVISRRLSRIIHDNIALHVEVSSREAQLQESEDRYRSIYQHSPLGVLHFDSRGMITDCNAKLLEILGSQRDQMIGYCMLDHRADQEVATAVANALEKGTGYYEGTFYLPRRDQGTPLRSFFNAVRTASDHKIGGIAIIEDFTERKRTEAIIYRQAYYDALTDLPNRRLFIDRLNQLGHESSAKTGLVVFLDMDHFKRVNDTLGHAAGDDLLIQVARRLEQCQGEEGMAARLSGDEFVLLALFDITSSCAEEQQVQEFMQHMKQVLSGTYYLEGDWLKVTPSIGYTCFESDRFDASEILKQADIAMYQAKAEGRDQLKRYAPWMREAAKQNFTQTDAFMPSV</sequence>
<gene>
    <name evidence="4" type="ORF">B0H98_108126</name>
</gene>
<feature type="transmembrane region" description="Helical" evidence="1">
    <location>
        <begin position="66"/>
        <end position="89"/>
    </location>
</feature>
<dbReference type="InterPro" id="IPR000014">
    <property type="entry name" value="PAS"/>
</dbReference>
<dbReference type="SMART" id="SM00267">
    <property type="entry name" value="GGDEF"/>
    <property type="match status" value="1"/>
</dbReference>
<evidence type="ECO:0000313" key="4">
    <source>
        <dbReference type="EMBL" id="PRY63531.1"/>
    </source>
</evidence>
<keyword evidence="5" id="KW-1185">Reference proteome</keyword>
<name>A0A2T0V054_9GAMM</name>
<dbReference type="PROSITE" id="PS50887">
    <property type="entry name" value="GGDEF"/>
    <property type="match status" value="1"/>
</dbReference>
<feature type="domain" description="GGDEF" evidence="3">
    <location>
        <begin position="377"/>
        <end position="515"/>
    </location>
</feature>
<keyword evidence="1" id="KW-0472">Membrane</keyword>
<dbReference type="EMBL" id="PVTK01000008">
    <property type="protein sequence ID" value="PRY63531.1"/>
    <property type="molecule type" value="Genomic_DNA"/>
</dbReference>
<dbReference type="Gene3D" id="3.30.70.270">
    <property type="match status" value="1"/>
</dbReference>
<evidence type="ECO:0000259" key="2">
    <source>
        <dbReference type="PROSITE" id="PS50112"/>
    </source>
</evidence>
<dbReference type="PANTHER" id="PTHR44757">
    <property type="entry name" value="DIGUANYLATE CYCLASE DGCP"/>
    <property type="match status" value="1"/>
</dbReference>
<dbReference type="NCBIfam" id="TIGR00229">
    <property type="entry name" value="sensory_box"/>
    <property type="match status" value="1"/>
</dbReference>
<feature type="domain" description="PAS" evidence="2">
    <location>
        <begin position="225"/>
        <end position="269"/>
    </location>
</feature>
<dbReference type="InterPro" id="IPR052155">
    <property type="entry name" value="Biofilm_reg_signaling"/>
</dbReference>
<feature type="transmembrane region" description="Helical" evidence="1">
    <location>
        <begin position="101"/>
        <end position="124"/>
    </location>
</feature>